<sequence length="542" mass="61552">MQVWHFNGAVAGLLLLLINSCLCAKIIHFVPTLSYSHVAFNGKLAEAFKEKGHNVTIILIDVDPTVSSTAAGNVEVHRIDVNMTNGILPSTLWHNPGPFENASPLNPKIMLKLTRVASIFVQTCKNLLLDKGLIFEIKNRQYDIGVVEQYDMCGIGFLKLINVKSIIWLSATGMYRMQPETMGINYPLSYVPELFAPLTDKMSLIQRLLNAGIACVTEMLHKILPIAEENRIFKRLNNKKHFNLFKEASYSNLILANIQPFLDFPAPTSNNIFPIGGLTVPPCQKKSKLNPQWREITDIAPFFIITFGSIAKTIEMPKEMQRSLFRSFKFFPQFTFIVKYENITKEIQKYSENVYLAKWLPQIDLICHSNYYGIITHGGWSTVLESLSYARPMILMPLFADHFKNANVIADRHLGIIIDKSMIHKDTFTDAIEELVTNQRYSLNSAKFAKMLKEGLPTDLPRLVSHGVQRYSLNSAKFAKMLKEGLPTDLPTLVSHGVQRSLRDSRFSQKNFRFKSADRSLWRNNSGDIFILLTLFIITVSI</sequence>
<proteinExistence type="predicted"/>
<dbReference type="Proteomes" id="UP000887580">
    <property type="component" value="Unplaced"/>
</dbReference>
<reference evidence="2" key="1">
    <citation type="submission" date="2022-11" db="UniProtKB">
        <authorList>
            <consortium name="WormBaseParasite"/>
        </authorList>
    </citation>
    <scope>IDENTIFICATION</scope>
</reference>
<organism evidence="1 2">
    <name type="scientific">Panagrolaimus sp. PS1159</name>
    <dbReference type="NCBI Taxonomy" id="55785"/>
    <lineage>
        <taxon>Eukaryota</taxon>
        <taxon>Metazoa</taxon>
        <taxon>Ecdysozoa</taxon>
        <taxon>Nematoda</taxon>
        <taxon>Chromadorea</taxon>
        <taxon>Rhabditida</taxon>
        <taxon>Tylenchina</taxon>
        <taxon>Panagrolaimomorpha</taxon>
        <taxon>Panagrolaimoidea</taxon>
        <taxon>Panagrolaimidae</taxon>
        <taxon>Panagrolaimus</taxon>
    </lineage>
</organism>
<protein>
    <submittedName>
        <fullName evidence="2">Glucuronosyltransferase</fullName>
    </submittedName>
</protein>
<evidence type="ECO:0000313" key="1">
    <source>
        <dbReference type="Proteomes" id="UP000887580"/>
    </source>
</evidence>
<accession>A0AC35GYH0</accession>
<evidence type="ECO:0000313" key="2">
    <source>
        <dbReference type="WBParaSite" id="PS1159_v2.g9898.t3"/>
    </source>
</evidence>
<name>A0AC35GYH0_9BILA</name>
<dbReference type="WBParaSite" id="PS1159_v2.g9898.t3">
    <property type="protein sequence ID" value="PS1159_v2.g9898.t3"/>
    <property type="gene ID" value="PS1159_v2.g9898"/>
</dbReference>